<dbReference type="Proteomes" id="UP000031532">
    <property type="component" value="Unassembled WGS sequence"/>
</dbReference>
<sequence length="116" mass="13065">MYVSIYIVVTMPGRSLILKTVISCQLFIAILIMMEYIRRGAQLCAPTDLVSHPIEKGYQLSMEASLVTSNASTHKQPIKELREAQLSLFVGELNLTIVFVYLITFALRCLTLLAER</sequence>
<protein>
    <submittedName>
        <fullName evidence="2">Uncharacterized protein</fullName>
    </submittedName>
</protein>
<dbReference type="EMBL" id="JTJC03000004">
    <property type="protein sequence ID" value="NHC36210.1"/>
    <property type="molecule type" value="Genomic_DNA"/>
</dbReference>
<dbReference type="RefSeq" id="WP_132867162.1">
    <property type="nucleotide sequence ID" value="NZ_JTJC03000004.1"/>
</dbReference>
<evidence type="ECO:0000313" key="3">
    <source>
        <dbReference type="Proteomes" id="UP000031532"/>
    </source>
</evidence>
<gene>
    <name evidence="2" type="ORF">QH73_0016415</name>
</gene>
<name>A0A9X5I5N3_9CYAN</name>
<keyword evidence="3" id="KW-1185">Reference proteome</keyword>
<proteinExistence type="predicted"/>
<organism evidence="2 3">
    <name type="scientific">Scytonema millei VB511283</name>
    <dbReference type="NCBI Taxonomy" id="1245923"/>
    <lineage>
        <taxon>Bacteria</taxon>
        <taxon>Bacillati</taxon>
        <taxon>Cyanobacteriota</taxon>
        <taxon>Cyanophyceae</taxon>
        <taxon>Nostocales</taxon>
        <taxon>Scytonemataceae</taxon>
        <taxon>Scytonema</taxon>
    </lineage>
</organism>
<evidence type="ECO:0000256" key="1">
    <source>
        <dbReference type="SAM" id="Phobius"/>
    </source>
</evidence>
<keyword evidence="1" id="KW-0472">Membrane</keyword>
<feature type="transmembrane region" description="Helical" evidence="1">
    <location>
        <begin position="86"/>
        <end position="107"/>
    </location>
</feature>
<evidence type="ECO:0000313" key="2">
    <source>
        <dbReference type="EMBL" id="NHC36210.1"/>
    </source>
</evidence>
<keyword evidence="1" id="KW-0812">Transmembrane</keyword>
<dbReference type="AlphaFoldDB" id="A0A9X5I5N3"/>
<keyword evidence="1" id="KW-1133">Transmembrane helix</keyword>
<accession>A0A9X5I5N3</accession>
<feature type="transmembrane region" description="Helical" evidence="1">
    <location>
        <begin position="16"/>
        <end position="34"/>
    </location>
</feature>
<reference evidence="2 3" key="1">
    <citation type="journal article" date="2015" name="Genome Announc.">
        <title>Draft Genome Sequence of the Terrestrial Cyanobacterium Scytonema millei VB511283, Isolated from Eastern India.</title>
        <authorList>
            <person name="Sen D."/>
            <person name="Chandrababunaidu M.M."/>
            <person name="Singh D."/>
            <person name="Sanghi N."/>
            <person name="Ghorai A."/>
            <person name="Mishra G.P."/>
            <person name="Madduluri M."/>
            <person name="Adhikary S.P."/>
            <person name="Tripathy S."/>
        </authorList>
    </citation>
    <scope>NUCLEOTIDE SEQUENCE [LARGE SCALE GENOMIC DNA]</scope>
    <source>
        <strain evidence="2 3">VB511283</strain>
    </source>
</reference>
<comment type="caution">
    <text evidence="2">The sequence shown here is derived from an EMBL/GenBank/DDBJ whole genome shotgun (WGS) entry which is preliminary data.</text>
</comment>